<feature type="compositionally biased region" description="Low complexity" evidence="1">
    <location>
        <begin position="33"/>
        <end position="44"/>
    </location>
</feature>
<comment type="caution">
    <text evidence="2">The sequence shown here is derived from an EMBL/GenBank/DDBJ whole genome shotgun (WGS) entry which is preliminary data.</text>
</comment>
<dbReference type="EMBL" id="JABBWE010000125">
    <property type="protein sequence ID" value="KAG1784910.1"/>
    <property type="molecule type" value="Genomic_DNA"/>
</dbReference>
<dbReference type="GeneID" id="64601696"/>
<name>A0A9P7AB43_9AGAM</name>
<keyword evidence="3" id="KW-1185">Reference proteome</keyword>
<organism evidence="2 3">
    <name type="scientific">Suillus plorans</name>
    <dbReference type="NCBI Taxonomy" id="116603"/>
    <lineage>
        <taxon>Eukaryota</taxon>
        <taxon>Fungi</taxon>
        <taxon>Dikarya</taxon>
        <taxon>Basidiomycota</taxon>
        <taxon>Agaricomycotina</taxon>
        <taxon>Agaricomycetes</taxon>
        <taxon>Agaricomycetidae</taxon>
        <taxon>Boletales</taxon>
        <taxon>Suillineae</taxon>
        <taxon>Suillaceae</taxon>
        <taxon>Suillus</taxon>
    </lineage>
</organism>
<reference evidence="2" key="1">
    <citation type="journal article" date="2020" name="New Phytol.">
        <title>Comparative genomics reveals dynamic genome evolution in host specialist ectomycorrhizal fungi.</title>
        <authorList>
            <person name="Lofgren L.A."/>
            <person name="Nguyen N.H."/>
            <person name="Vilgalys R."/>
            <person name="Ruytinx J."/>
            <person name="Liao H.L."/>
            <person name="Branco S."/>
            <person name="Kuo A."/>
            <person name="LaButti K."/>
            <person name="Lipzen A."/>
            <person name="Andreopoulos W."/>
            <person name="Pangilinan J."/>
            <person name="Riley R."/>
            <person name="Hundley H."/>
            <person name="Na H."/>
            <person name="Barry K."/>
            <person name="Grigoriev I.V."/>
            <person name="Stajich J.E."/>
            <person name="Kennedy P.G."/>
        </authorList>
    </citation>
    <scope>NUCLEOTIDE SEQUENCE</scope>
    <source>
        <strain evidence="2">S12</strain>
    </source>
</reference>
<feature type="compositionally biased region" description="Polar residues" evidence="1">
    <location>
        <begin position="1"/>
        <end position="16"/>
    </location>
</feature>
<feature type="region of interest" description="Disordered" evidence="1">
    <location>
        <begin position="288"/>
        <end position="326"/>
    </location>
</feature>
<protein>
    <submittedName>
        <fullName evidence="2">Uncharacterized protein</fullName>
    </submittedName>
</protein>
<gene>
    <name evidence="2" type="ORF">HD556DRAFT_1451297</name>
</gene>
<dbReference type="Proteomes" id="UP000719766">
    <property type="component" value="Unassembled WGS sequence"/>
</dbReference>
<evidence type="ECO:0000313" key="3">
    <source>
        <dbReference type="Proteomes" id="UP000719766"/>
    </source>
</evidence>
<accession>A0A9P7AB43</accession>
<sequence length="417" mass="46513">MSFDFSTPPTGSQPRALSSFHLSGPLNDSQPGSPSNSSLLMSPSAYLRTPGSPPSSSHQPQIDPNLFANELSALFVDALANQFGLGDAEQDLRKNLHGFAKLGHGLSKSDLATRTYLLGSIFCILKEQRIIAASHQSTQQLLADLQIRLETTFSLSPEQRTNIRIVAGDLIFDPNRITFMTLHFDVANHLHKDREAFKLTNIYGNPAREHFLTIYTKCQCSSVHNSFRELLRDSVIGDDTSTLSDFIYDCLNRFRRAGGNSDLGHPVRARLAILRRFAYENPHLLDRAEEEDESLSTPSAEDAEDSPIGEPLKKKRKRGQGGRTTKGEDFWSKVEMWFEARQKQWGDSWGTPGWTVYISHTIELDTHRYQRPVVQNPFMIDIIIPEAYGAHSGSSTIGAAALKQNGLGSMEDILRLI</sequence>
<feature type="region of interest" description="Disordered" evidence="1">
    <location>
        <begin position="1"/>
        <end position="63"/>
    </location>
</feature>
<proteinExistence type="predicted"/>
<dbReference type="RefSeq" id="XP_041152395.1">
    <property type="nucleotide sequence ID" value="XM_041307932.1"/>
</dbReference>
<dbReference type="AlphaFoldDB" id="A0A9P7AB43"/>
<evidence type="ECO:0000256" key="1">
    <source>
        <dbReference type="SAM" id="MobiDB-lite"/>
    </source>
</evidence>
<dbReference type="OrthoDB" id="3269273at2759"/>
<evidence type="ECO:0000313" key="2">
    <source>
        <dbReference type="EMBL" id="KAG1784910.1"/>
    </source>
</evidence>